<evidence type="ECO:0000313" key="2">
    <source>
        <dbReference type="EMBL" id="KAK7929677.1"/>
    </source>
</evidence>
<reference evidence="3" key="1">
    <citation type="submission" date="2024-04" db="EMBL/GenBank/DDBJ databases">
        <title>Salinicola lusitanus LLJ914,a marine bacterium isolated from the Okinawa Trough.</title>
        <authorList>
            <person name="Li J."/>
        </authorList>
    </citation>
    <scope>NUCLEOTIDE SEQUENCE [LARGE SCALE GENOMIC DNA]</scope>
</reference>
<feature type="compositionally biased region" description="Basic and acidic residues" evidence="1">
    <location>
        <begin position="209"/>
        <end position="218"/>
    </location>
</feature>
<organism evidence="2 3">
    <name type="scientific">Mugilogobius chulae</name>
    <name type="common">yellowstripe goby</name>
    <dbReference type="NCBI Taxonomy" id="88201"/>
    <lineage>
        <taxon>Eukaryota</taxon>
        <taxon>Metazoa</taxon>
        <taxon>Chordata</taxon>
        <taxon>Craniata</taxon>
        <taxon>Vertebrata</taxon>
        <taxon>Euteleostomi</taxon>
        <taxon>Actinopterygii</taxon>
        <taxon>Neopterygii</taxon>
        <taxon>Teleostei</taxon>
        <taxon>Neoteleostei</taxon>
        <taxon>Acanthomorphata</taxon>
        <taxon>Gobiaria</taxon>
        <taxon>Gobiiformes</taxon>
        <taxon>Gobioidei</taxon>
        <taxon>Gobiidae</taxon>
        <taxon>Gobionellinae</taxon>
        <taxon>Mugilogobius</taxon>
    </lineage>
</organism>
<dbReference type="Proteomes" id="UP001460270">
    <property type="component" value="Unassembled WGS sequence"/>
</dbReference>
<sequence length="234" mass="27202">MASTEMNSWLQIKGGLRLDRPGHHHKEGVRGWPWSRRRTWSWRRAGPADGSTTQHPHPHPSLVRTKDRERERGHWLKCAAACFLLCVLQSAVDELKKNKTGKPILDPSWNRGAAEADPKQRKRNFMEEEVRTSVLSQKTSPPAPKCATEENRCWKMKIGGLSQYQRRMEEEKGSHPMDSGCQYEQKRDQALEAVMQLIGQEEFSSQDEEEKRAPDVEKPQKIRVAVWRRCQRRK</sequence>
<keyword evidence="3" id="KW-1185">Reference proteome</keyword>
<proteinExistence type="predicted"/>
<feature type="region of interest" description="Disordered" evidence="1">
    <location>
        <begin position="126"/>
        <end position="147"/>
    </location>
</feature>
<evidence type="ECO:0000256" key="1">
    <source>
        <dbReference type="SAM" id="MobiDB-lite"/>
    </source>
</evidence>
<dbReference type="EMBL" id="JBBPFD010000004">
    <property type="protein sequence ID" value="KAK7929677.1"/>
    <property type="molecule type" value="Genomic_DNA"/>
</dbReference>
<gene>
    <name evidence="2" type="ORF">WMY93_006072</name>
</gene>
<name>A0AAW0PIT1_9GOBI</name>
<comment type="caution">
    <text evidence="2">The sequence shown here is derived from an EMBL/GenBank/DDBJ whole genome shotgun (WGS) entry which is preliminary data.</text>
</comment>
<evidence type="ECO:0000313" key="3">
    <source>
        <dbReference type="Proteomes" id="UP001460270"/>
    </source>
</evidence>
<dbReference type="AlphaFoldDB" id="A0AAW0PIT1"/>
<protein>
    <submittedName>
        <fullName evidence="2">Uncharacterized protein</fullName>
    </submittedName>
</protein>
<feature type="region of interest" description="Disordered" evidence="1">
    <location>
        <begin position="44"/>
        <end position="67"/>
    </location>
</feature>
<accession>A0AAW0PIT1</accession>
<feature type="region of interest" description="Disordered" evidence="1">
    <location>
        <begin position="198"/>
        <end position="218"/>
    </location>
</feature>